<evidence type="ECO:0000256" key="1">
    <source>
        <dbReference type="ARBA" id="ARBA00004651"/>
    </source>
</evidence>
<dbReference type="InterPro" id="IPR010343">
    <property type="entry name" value="ArAE_1"/>
</dbReference>
<gene>
    <name evidence="8" type="ORF">GNP93_12565</name>
</gene>
<evidence type="ECO:0000313" key="9">
    <source>
        <dbReference type="Proteomes" id="UP000450917"/>
    </source>
</evidence>
<accession>A0A7X3CTW4</accession>
<feature type="transmembrane region" description="Helical" evidence="7">
    <location>
        <begin position="77"/>
        <end position="93"/>
    </location>
</feature>
<feature type="transmembrane region" description="Helical" evidence="7">
    <location>
        <begin position="12"/>
        <end position="39"/>
    </location>
</feature>
<dbReference type="PANTHER" id="PTHR40064:SF1">
    <property type="entry name" value="MEMBRANE PROTEIN"/>
    <property type="match status" value="1"/>
</dbReference>
<keyword evidence="6" id="KW-0175">Coiled coil</keyword>
<evidence type="ECO:0000256" key="3">
    <source>
        <dbReference type="ARBA" id="ARBA00022692"/>
    </source>
</evidence>
<keyword evidence="4 7" id="KW-1133">Transmembrane helix</keyword>
<dbReference type="EMBL" id="WNZX01000009">
    <property type="protein sequence ID" value="MUG71502.1"/>
    <property type="molecule type" value="Genomic_DNA"/>
</dbReference>
<reference evidence="8 9" key="1">
    <citation type="submission" date="2019-11" db="EMBL/GenBank/DDBJ databases">
        <title>Draft genome sequences of five Paenibacillus species of dairy origin.</title>
        <authorList>
            <person name="Olajide A.M."/>
            <person name="Chen S."/>
            <person name="Lapointe G."/>
        </authorList>
    </citation>
    <scope>NUCLEOTIDE SEQUENCE [LARGE SCALE GENOMIC DNA]</scope>
    <source>
        <strain evidence="8 9">2CS3</strain>
    </source>
</reference>
<keyword evidence="3 7" id="KW-0812">Transmembrane</keyword>
<evidence type="ECO:0000256" key="4">
    <source>
        <dbReference type="ARBA" id="ARBA00022989"/>
    </source>
</evidence>
<dbReference type="Proteomes" id="UP000450917">
    <property type="component" value="Unassembled WGS sequence"/>
</dbReference>
<dbReference type="Pfam" id="PF06081">
    <property type="entry name" value="ArAE_1"/>
    <property type="match status" value="1"/>
</dbReference>
<keyword evidence="9" id="KW-1185">Reference proteome</keyword>
<name>A0A7X3CTW4_9BACL</name>
<dbReference type="PANTHER" id="PTHR40064">
    <property type="entry name" value="MEMBRANE PROTEIN-RELATED"/>
    <property type="match status" value="1"/>
</dbReference>
<feature type="transmembrane region" description="Helical" evidence="7">
    <location>
        <begin position="123"/>
        <end position="141"/>
    </location>
</feature>
<dbReference type="AlphaFoldDB" id="A0A7X3CTW4"/>
<evidence type="ECO:0000256" key="5">
    <source>
        <dbReference type="ARBA" id="ARBA00023136"/>
    </source>
</evidence>
<sequence length="339" mass="38679">MTFGARMLKTGIAVTVSLYISSFLHISSPVIAAVAAIFAMQPTIYRSWRHFLEQLQTNTLGAVLALGAGMYLSKDPFAIGLMCVLVIMICLKLKMEETVGLTLVTVIAVMEASGQWQFALNRFLQILIGIGTASLINIFFIPPNPREQFVAQIESVFAKLSLLLRTAVSDELKESVFRDEKRKLEDALGGIEAKFKLLEEEYKKLKGAKFSKIRDLVVYQQMHATLRKGLDVLEAVEQHYFQADRSEEIDKAFDRHLEKLIKFHEHVLLKFDEKLKETEPPEIERVEADSNRFMREMMAENRERPDEDLRLAIVAASLFDYGYQIGRLDKLVEQYHRGS</sequence>
<proteinExistence type="predicted"/>
<evidence type="ECO:0000313" key="8">
    <source>
        <dbReference type="EMBL" id="MUG71502.1"/>
    </source>
</evidence>
<protein>
    <submittedName>
        <fullName evidence="8">Aromatic acid exporter family protein</fullName>
    </submittedName>
</protein>
<comment type="subcellular location">
    <subcellularLocation>
        <location evidence="1">Cell membrane</location>
        <topology evidence="1">Multi-pass membrane protein</topology>
    </subcellularLocation>
</comment>
<dbReference type="GO" id="GO:0005886">
    <property type="term" value="C:plasma membrane"/>
    <property type="evidence" value="ECO:0007669"/>
    <property type="project" value="UniProtKB-SubCell"/>
</dbReference>
<evidence type="ECO:0000256" key="2">
    <source>
        <dbReference type="ARBA" id="ARBA00022475"/>
    </source>
</evidence>
<dbReference type="RefSeq" id="WP_141333823.1">
    <property type="nucleotide sequence ID" value="NZ_WNZX01000009.1"/>
</dbReference>
<comment type="caution">
    <text evidence="8">The sequence shown here is derived from an EMBL/GenBank/DDBJ whole genome shotgun (WGS) entry which is preliminary data.</text>
</comment>
<organism evidence="8 9">
    <name type="scientific">Paenibacillus validus</name>
    <dbReference type="NCBI Taxonomy" id="44253"/>
    <lineage>
        <taxon>Bacteria</taxon>
        <taxon>Bacillati</taxon>
        <taxon>Bacillota</taxon>
        <taxon>Bacilli</taxon>
        <taxon>Bacillales</taxon>
        <taxon>Paenibacillaceae</taxon>
        <taxon>Paenibacillus</taxon>
    </lineage>
</organism>
<dbReference type="InterPro" id="IPR052984">
    <property type="entry name" value="UPF0421"/>
</dbReference>
<evidence type="ECO:0000256" key="6">
    <source>
        <dbReference type="SAM" id="Coils"/>
    </source>
</evidence>
<keyword evidence="2" id="KW-1003">Cell membrane</keyword>
<feature type="coiled-coil region" evidence="6">
    <location>
        <begin position="181"/>
        <end position="208"/>
    </location>
</feature>
<keyword evidence="5 7" id="KW-0472">Membrane</keyword>
<evidence type="ECO:0000256" key="7">
    <source>
        <dbReference type="SAM" id="Phobius"/>
    </source>
</evidence>